<feature type="region of interest" description="Disordered" evidence="2">
    <location>
        <begin position="532"/>
        <end position="668"/>
    </location>
</feature>
<evidence type="ECO:0000256" key="1">
    <source>
        <dbReference type="ARBA" id="ARBA00022468"/>
    </source>
</evidence>
<dbReference type="AlphaFoldDB" id="A0A815DA61"/>
<gene>
    <name evidence="4" type="ORF">GPM918_LOCUS28262</name>
    <name evidence="5" type="ORF">SRO942_LOCUS28748</name>
</gene>
<dbReference type="EMBL" id="CAJOBC010034926">
    <property type="protein sequence ID" value="CAF4109935.1"/>
    <property type="molecule type" value="Genomic_DNA"/>
</dbReference>
<evidence type="ECO:0000313" key="6">
    <source>
        <dbReference type="Proteomes" id="UP000663829"/>
    </source>
</evidence>
<dbReference type="EMBL" id="CAJNOQ010012254">
    <property type="protein sequence ID" value="CAF1295677.1"/>
    <property type="molecule type" value="Genomic_DNA"/>
</dbReference>
<dbReference type="PANTHER" id="PTHR15711">
    <property type="entry name" value="RAP GTPASE-ACTIVATING PROTEIN"/>
    <property type="match status" value="1"/>
</dbReference>
<name>A0A815DA61_9BILA</name>
<dbReference type="Gene3D" id="3.40.50.11210">
    <property type="entry name" value="Rap/Ran-GAP"/>
    <property type="match status" value="1"/>
</dbReference>
<feature type="region of interest" description="Disordered" evidence="2">
    <location>
        <begin position="85"/>
        <end position="110"/>
    </location>
</feature>
<comment type="caution">
    <text evidence="4">The sequence shown here is derived from an EMBL/GenBank/DDBJ whole genome shotgun (WGS) entry which is preliminary data.</text>
</comment>
<evidence type="ECO:0000313" key="4">
    <source>
        <dbReference type="EMBL" id="CAF1295677.1"/>
    </source>
</evidence>
<dbReference type="Pfam" id="PF02145">
    <property type="entry name" value="Rap_GAP"/>
    <property type="match status" value="1"/>
</dbReference>
<evidence type="ECO:0000313" key="5">
    <source>
        <dbReference type="EMBL" id="CAF4109935.1"/>
    </source>
</evidence>
<evidence type="ECO:0000256" key="2">
    <source>
        <dbReference type="SAM" id="MobiDB-lite"/>
    </source>
</evidence>
<dbReference type="PANTHER" id="PTHR15711:SF32">
    <property type="entry name" value="RAP GTPASE ACTIVATING PROTEIN 1, ISOFORM H"/>
    <property type="match status" value="1"/>
</dbReference>
<dbReference type="GO" id="GO:0005737">
    <property type="term" value="C:cytoplasm"/>
    <property type="evidence" value="ECO:0007669"/>
    <property type="project" value="TreeGrafter"/>
</dbReference>
<proteinExistence type="predicted"/>
<dbReference type="GO" id="GO:0005096">
    <property type="term" value="F:GTPase activator activity"/>
    <property type="evidence" value="ECO:0007669"/>
    <property type="project" value="UniProtKB-KW"/>
</dbReference>
<dbReference type="Gene3D" id="6.10.140.210">
    <property type="match status" value="1"/>
</dbReference>
<dbReference type="OrthoDB" id="2499658at2759"/>
<dbReference type="PROSITE" id="PS50085">
    <property type="entry name" value="RAPGAP"/>
    <property type="match status" value="1"/>
</dbReference>
<protein>
    <recommendedName>
        <fullName evidence="3">Rap-GAP domain-containing protein</fullName>
    </recommendedName>
</protein>
<feature type="compositionally biased region" description="Polar residues" evidence="2">
    <location>
        <begin position="649"/>
        <end position="664"/>
    </location>
</feature>
<dbReference type="GO" id="GO:0051056">
    <property type="term" value="P:regulation of small GTPase mediated signal transduction"/>
    <property type="evidence" value="ECO:0007669"/>
    <property type="project" value="InterPro"/>
</dbReference>
<reference evidence="4" key="1">
    <citation type="submission" date="2021-02" db="EMBL/GenBank/DDBJ databases">
        <authorList>
            <person name="Nowell W R."/>
        </authorList>
    </citation>
    <scope>NUCLEOTIDE SEQUENCE</scope>
</reference>
<keyword evidence="6" id="KW-1185">Reference proteome</keyword>
<dbReference type="InterPro" id="IPR035974">
    <property type="entry name" value="Rap/Ran-GAP_sf"/>
</dbReference>
<accession>A0A815DA61</accession>
<keyword evidence="1" id="KW-0343">GTPase activation</keyword>
<dbReference type="SUPFAM" id="SSF111347">
    <property type="entry name" value="Rap/Ran-GAP"/>
    <property type="match status" value="1"/>
</dbReference>
<feature type="domain" description="Rap-GAP" evidence="3">
    <location>
        <begin position="289"/>
        <end position="489"/>
    </location>
</feature>
<dbReference type="InterPro" id="IPR050989">
    <property type="entry name" value="Rap1_Ran_GAP"/>
</dbReference>
<evidence type="ECO:0000259" key="3">
    <source>
        <dbReference type="PROSITE" id="PS50085"/>
    </source>
</evidence>
<dbReference type="Pfam" id="PF21022">
    <property type="entry name" value="Rap-GAP_dimer"/>
    <property type="match status" value="1"/>
</dbReference>
<dbReference type="Proteomes" id="UP000663829">
    <property type="component" value="Unassembled WGS sequence"/>
</dbReference>
<dbReference type="InterPro" id="IPR000331">
    <property type="entry name" value="Rap/Ran_GAP_dom"/>
</dbReference>
<dbReference type="Proteomes" id="UP000681722">
    <property type="component" value="Unassembled WGS sequence"/>
</dbReference>
<organism evidence="4 6">
    <name type="scientific">Didymodactylos carnosus</name>
    <dbReference type="NCBI Taxonomy" id="1234261"/>
    <lineage>
        <taxon>Eukaryota</taxon>
        <taxon>Metazoa</taxon>
        <taxon>Spiralia</taxon>
        <taxon>Gnathifera</taxon>
        <taxon>Rotifera</taxon>
        <taxon>Eurotatoria</taxon>
        <taxon>Bdelloidea</taxon>
        <taxon>Philodinida</taxon>
        <taxon>Philodinidae</taxon>
        <taxon>Didymodactylos</taxon>
    </lineage>
</organism>
<sequence length="720" mass="83314">MTFRFRCSPFGLQQSYQHHRHQMLAPALNRSYSLDLPSYTNYNNNNNNNVFYRPSPNIIQTNSHQLSDSQNQQLPTMGVIRQTTHSNDQQRQQIQQQRDHPKIKSANTNQQLCQKLSTRSSCSVFGDYDNTSEQQIQNSEIIHSRDLVCRSSSYAMIYTPPGNDDYLIEGDYSNDSSHWSMLTKISPADYEIDCDNVSQIYNNDFYEQFHLNLYAIDEDLNPIVMSVKRNEEPSSVSIIVRTKESSKYAKLLENNSDDLDYSSYCEQIYPNIKTDHFQISSSLSAAQYVKGYDEKLETRKFKFGVIYQRRGQTTEEEFFNNEKHGPALDEFRAGLDTSGKTDTPTSYYELYENKEIMFHVSTLLPFTSTDRQQVQRKRHIGNDIVTIIFQEESTPFHPSMICSNFLHAFLVVQPVYNASKTCYKITLVTRRGIEPFNPILQNNCVYPKSADYLKSFILTKLINAEYACYRCRTFSLLQERTRCSYLKTLCENLTTKSYDMLCDEYKSSQRRSSVLSNSVKKRYFSSMRKIFGRSHSTPDGRISTSATSSKPLTSTLSNESETNEKDRRKNSKKLSRTPTHTELPDEITIPEPLRSPISVSDEQDLTNKKNSVNRKLTRLSDESLTSSDTPYDHRPQMYYEEESDEGLDSMSSAETHISQSYSSRDNTDQYDDLNLYRQQLRLAEKKNDAYIRPLVYNSWHRTKSSPQTTGIHISEEAATV</sequence>
<feature type="compositionally biased region" description="Polar residues" evidence="2">
    <location>
        <begin position="534"/>
        <end position="560"/>
    </location>
</feature>